<dbReference type="AlphaFoldDB" id="A0A433QQN5"/>
<keyword evidence="2" id="KW-1185">Reference proteome</keyword>
<dbReference type="Proteomes" id="UP000274822">
    <property type="component" value="Unassembled WGS sequence"/>
</dbReference>
<gene>
    <name evidence="1" type="ORF">BC938DRAFT_476294</name>
</gene>
<sequence>MTVQCFMGVHYRLPLKIGVNVSVERYNTFVVLREAPGFKFKLNTDGDVYIIDMAHSEHEAVVSLLQALFRVANGGVLRNSPIRVWGQPYHSAPGGLLVAPDVAVSPNNVLAQAPVLPYPGPPPGNTENYPYARIVCEVGLHQSTQDWEFKCQNWLQEPYVRYVFGVKIHEKRNSRNPNGQYHRSMTARLWRQGAPAPGYTQWDFGTLAKHSHIPTGCNAMGLPEFQIQIPTNEIFWDPPIVAGVPNVLGYVALAPPAFPPNINIDLYCIQQEILTTQNNG</sequence>
<organism evidence="1 2">
    <name type="scientific">Jimgerdemannia flammicorona</name>
    <dbReference type="NCBI Taxonomy" id="994334"/>
    <lineage>
        <taxon>Eukaryota</taxon>
        <taxon>Fungi</taxon>
        <taxon>Fungi incertae sedis</taxon>
        <taxon>Mucoromycota</taxon>
        <taxon>Mucoromycotina</taxon>
        <taxon>Endogonomycetes</taxon>
        <taxon>Endogonales</taxon>
        <taxon>Endogonaceae</taxon>
        <taxon>Jimgerdemannia</taxon>
    </lineage>
</organism>
<reference evidence="1 2" key="1">
    <citation type="journal article" date="2018" name="New Phytol.">
        <title>Phylogenomics of Endogonaceae and evolution of mycorrhizas within Mucoromycota.</title>
        <authorList>
            <person name="Chang Y."/>
            <person name="Desiro A."/>
            <person name="Na H."/>
            <person name="Sandor L."/>
            <person name="Lipzen A."/>
            <person name="Clum A."/>
            <person name="Barry K."/>
            <person name="Grigoriev I.V."/>
            <person name="Martin F.M."/>
            <person name="Stajich J.E."/>
            <person name="Smith M.E."/>
            <person name="Bonito G."/>
            <person name="Spatafora J.W."/>
        </authorList>
    </citation>
    <scope>NUCLEOTIDE SEQUENCE [LARGE SCALE GENOMIC DNA]</scope>
    <source>
        <strain evidence="1 2">AD002</strain>
    </source>
</reference>
<comment type="caution">
    <text evidence="1">The sequence shown here is derived from an EMBL/GenBank/DDBJ whole genome shotgun (WGS) entry which is preliminary data.</text>
</comment>
<dbReference type="EMBL" id="RBNJ01002323">
    <property type="protein sequence ID" value="RUS32094.1"/>
    <property type="molecule type" value="Genomic_DNA"/>
</dbReference>
<evidence type="ECO:0008006" key="3">
    <source>
        <dbReference type="Google" id="ProtNLM"/>
    </source>
</evidence>
<evidence type="ECO:0000313" key="2">
    <source>
        <dbReference type="Proteomes" id="UP000274822"/>
    </source>
</evidence>
<accession>A0A433QQN5</accession>
<proteinExistence type="predicted"/>
<evidence type="ECO:0000313" key="1">
    <source>
        <dbReference type="EMBL" id="RUS32094.1"/>
    </source>
</evidence>
<protein>
    <recommendedName>
        <fullName evidence="3">Restriction endonuclease domain-containing protein</fullName>
    </recommendedName>
</protein>
<name>A0A433QQN5_9FUNG</name>